<dbReference type="Proteomes" id="UP000005239">
    <property type="component" value="Unassembled WGS sequence"/>
</dbReference>
<dbReference type="PANTHER" id="PTHR11472">
    <property type="entry name" value="DNA REPAIR DEAD HELICASE RAD3/XP-D SUBFAMILY MEMBER"/>
    <property type="match status" value="1"/>
</dbReference>
<dbReference type="GO" id="GO:0005524">
    <property type="term" value="F:ATP binding"/>
    <property type="evidence" value="ECO:0007669"/>
    <property type="project" value="InterPro"/>
</dbReference>
<dbReference type="EnsemblMetazoa" id="PPA43364.1">
    <property type="protein sequence ID" value="PPA43364.1"/>
    <property type="gene ID" value="WBGene00281733"/>
</dbReference>
<organism evidence="2 3">
    <name type="scientific">Pristionchus pacificus</name>
    <name type="common">Parasitic nematode worm</name>
    <dbReference type="NCBI Taxonomy" id="54126"/>
    <lineage>
        <taxon>Eukaryota</taxon>
        <taxon>Metazoa</taxon>
        <taxon>Ecdysozoa</taxon>
        <taxon>Nematoda</taxon>
        <taxon>Chromadorea</taxon>
        <taxon>Rhabditida</taxon>
        <taxon>Rhabditina</taxon>
        <taxon>Diplogasteromorpha</taxon>
        <taxon>Diplogasteroidea</taxon>
        <taxon>Neodiplogasteridae</taxon>
        <taxon>Pristionchus</taxon>
    </lineage>
</organism>
<evidence type="ECO:0000313" key="2">
    <source>
        <dbReference type="EnsemblMetazoa" id="PPA43364.1"/>
    </source>
</evidence>
<dbReference type="PANTHER" id="PTHR11472:SF47">
    <property type="entry name" value="FANCONI ANEMIA GROUP J PROTEIN"/>
    <property type="match status" value="1"/>
</dbReference>
<dbReference type="Pfam" id="PF06733">
    <property type="entry name" value="DEAD_2"/>
    <property type="match status" value="2"/>
</dbReference>
<dbReference type="GO" id="GO:0003678">
    <property type="term" value="F:DNA helicase activity"/>
    <property type="evidence" value="ECO:0007669"/>
    <property type="project" value="InterPro"/>
</dbReference>
<dbReference type="AlphaFoldDB" id="A0A8R1Z4I0"/>
<dbReference type="InterPro" id="IPR045028">
    <property type="entry name" value="DinG/Rad3-like"/>
</dbReference>
<feature type="domain" description="RAD3-like helicase DEAD" evidence="1">
    <location>
        <begin position="161"/>
        <end position="191"/>
    </location>
</feature>
<reference evidence="3" key="1">
    <citation type="journal article" date="2008" name="Nat. Genet.">
        <title>The Pristionchus pacificus genome provides a unique perspective on nematode lifestyle and parasitism.</title>
        <authorList>
            <person name="Dieterich C."/>
            <person name="Clifton S.W."/>
            <person name="Schuster L.N."/>
            <person name="Chinwalla A."/>
            <person name="Delehaunty K."/>
            <person name="Dinkelacker I."/>
            <person name="Fulton L."/>
            <person name="Fulton R."/>
            <person name="Godfrey J."/>
            <person name="Minx P."/>
            <person name="Mitreva M."/>
            <person name="Roeseler W."/>
            <person name="Tian H."/>
            <person name="Witte H."/>
            <person name="Yang S.P."/>
            <person name="Wilson R.K."/>
            <person name="Sommer R.J."/>
        </authorList>
    </citation>
    <scope>NUCLEOTIDE SEQUENCE [LARGE SCALE GENOMIC DNA]</scope>
    <source>
        <strain evidence="3">PS312</strain>
    </source>
</reference>
<dbReference type="GO" id="GO:0003677">
    <property type="term" value="F:DNA binding"/>
    <property type="evidence" value="ECO:0007669"/>
    <property type="project" value="InterPro"/>
</dbReference>
<reference evidence="2" key="2">
    <citation type="submission" date="2022-06" db="UniProtKB">
        <authorList>
            <consortium name="EnsemblMetazoa"/>
        </authorList>
    </citation>
    <scope>IDENTIFICATION</scope>
    <source>
        <strain evidence="2">PS312</strain>
    </source>
</reference>
<dbReference type="InterPro" id="IPR027417">
    <property type="entry name" value="P-loop_NTPase"/>
</dbReference>
<sequence>MEKEMSDLLIQPIDSQLPSVSASKFAGGNEISCVYDKFPGMNYRLISLRKERIYYGTRTYKQNGQVVKEFERLVDAADLNYDTRLSREQMCISEVARAHADVTGACKDLIVQGGVSGNARNILISLGELVIRKWLRIHVLKQLWIIATRRSVRKGVLTPPIIRDMSDVHMKDAVVTLDEAHNVEDICSSTHLNVEFSALNQHPIMVFIWMQPVKYRDAASFTLGEKEIQFFQFWISALSSFMEKLAVLNTFAEEAVRREILDQSNRLKGEEKGEEAEKTY</sequence>
<evidence type="ECO:0000313" key="3">
    <source>
        <dbReference type="Proteomes" id="UP000005239"/>
    </source>
</evidence>
<dbReference type="Gene3D" id="3.40.50.300">
    <property type="entry name" value="P-loop containing nucleotide triphosphate hydrolases"/>
    <property type="match status" value="1"/>
</dbReference>
<name>A0A8R1Z4I0_PRIPA</name>
<dbReference type="InterPro" id="IPR010614">
    <property type="entry name" value="RAD3-like_helicase_DEAD"/>
</dbReference>
<evidence type="ECO:0000259" key="1">
    <source>
        <dbReference type="Pfam" id="PF06733"/>
    </source>
</evidence>
<proteinExistence type="predicted"/>
<keyword evidence="3" id="KW-1185">Reference proteome</keyword>
<accession>A0A8R1Z4I0</accession>
<protein>
    <recommendedName>
        <fullName evidence="1">RAD3-like helicase DEAD domain-containing protein</fullName>
    </recommendedName>
</protein>
<feature type="domain" description="RAD3-like helicase DEAD" evidence="1">
    <location>
        <begin position="55"/>
        <end position="109"/>
    </location>
</feature>
<gene>
    <name evidence="2" type="primary">WBGene00281733</name>
</gene>